<dbReference type="InterPro" id="IPR011993">
    <property type="entry name" value="PH-like_dom_sf"/>
</dbReference>
<feature type="domain" description="Arf-GAP" evidence="16">
    <location>
        <begin position="410"/>
        <end position="533"/>
    </location>
</feature>
<dbReference type="SUPFAM" id="SSF57863">
    <property type="entry name" value="ArfGap/RecO-like zinc finger"/>
    <property type="match status" value="1"/>
</dbReference>
<feature type="binding site" evidence="13">
    <location>
        <position position="838"/>
    </location>
    <ligand>
        <name>ATP</name>
        <dbReference type="ChEBI" id="CHEBI:30616"/>
    </ligand>
</feature>
<dbReference type="AlphaFoldDB" id="A0A261Y0S2"/>
<dbReference type="InterPro" id="IPR036770">
    <property type="entry name" value="Ankyrin_rpt-contain_sf"/>
</dbReference>
<dbReference type="Gene3D" id="1.25.40.20">
    <property type="entry name" value="Ankyrin repeat-containing domain"/>
    <property type="match status" value="1"/>
</dbReference>
<reference evidence="17 18" key="1">
    <citation type="journal article" date="2017" name="Mycologia">
        <title>Bifiguratus adelaidae, gen. et sp. nov., a new member of Mucoromycotina in endophytic and soil-dwelling habitats.</title>
        <authorList>
            <person name="Torres-Cruz T.J."/>
            <person name="Billingsley Tobias T.L."/>
            <person name="Almatruk M."/>
            <person name="Hesse C."/>
            <person name="Kuske C.R."/>
            <person name="Desiro A."/>
            <person name="Benucci G.M."/>
            <person name="Bonito G."/>
            <person name="Stajich J.E."/>
            <person name="Dunlap C."/>
            <person name="Arnold A.E."/>
            <person name="Porras-Alfaro A."/>
        </authorList>
    </citation>
    <scope>NUCLEOTIDE SEQUENCE [LARGE SCALE GENOMIC DNA]</scope>
    <source>
        <strain evidence="17 18">AZ0501</strain>
    </source>
</reference>
<dbReference type="PROSITE" id="PS50115">
    <property type="entry name" value="ARFGAP"/>
    <property type="match status" value="1"/>
</dbReference>
<evidence type="ECO:0000256" key="6">
    <source>
        <dbReference type="ARBA" id="ARBA00022679"/>
    </source>
</evidence>
<dbReference type="PANTHER" id="PTHR23180:SF160">
    <property type="entry name" value="ADP-RIBOSYLATION FACTOR GTPASE-ACTIVATING PROTEIN EFFECTOR PROTEIN 1"/>
    <property type="match status" value="1"/>
</dbReference>
<keyword evidence="11" id="KW-0040">ANK repeat</keyword>
<dbReference type="InterPro" id="IPR045258">
    <property type="entry name" value="ACAP1/2/3-like"/>
</dbReference>
<keyword evidence="7" id="KW-0479">Metal-binding</keyword>
<organism evidence="17 18">
    <name type="scientific">Bifiguratus adelaidae</name>
    <dbReference type="NCBI Taxonomy" id="1938954"/>
    <lineage>
        <taxon>Eukaryota</taxon>
        <taxon>Fungi</taxon>
        <taxon>Fungi incertae sedis</taxon>
        <taxon>Mucoromycota</taxon>
        <taxon>Mucoromycotina</taxon>
        <taxon>Endogonomycetes</taxon>
        <taxon>Endogonales</taxon>
        <taxon>Endogonales incertae sedis</taxon>
        <taxon>Bifiguratus</taxon>
    </lineage>
</organism>
<comment type="cofactor">
    <cofactor evidence="1">
        <name>Mg(2+)</name>
        <dbReference type="ChEBI" id="CHEBI:18420"/>
    </cofactor>
</comment>
<dbReference type="GO" id="GO:0006228">
    <property type="term" value="P:UTP biosynthetic process"/>
    <property type="evidence" value="ECO:0007669"/>
    <property type="project" value="InterPro"/>
</dbReference>
<name>A0A261Y0S2_9FUNG</name>
<dbReference type="GO" id="GO:0005737">
    <property type="term" value="C:cytoplasm"/>
    <property type="evidence" value="ECO:0007669"/>
    <property type="project" value="InterPro"/>
</dbReference>
<evidence type="ECO:0000256" key="14">
    <source>
        <dbReference type="RuleBase" id="RU004011"/>
    </source>
</evidence>
<proteinExistence type="inferred from homology"/>
<gene>
    <name evidence="17" type="ORF">BZG36_02187</name>
</gene>
<feature type="binding site" evidence="13">
    <location>
        <position position="849"/>
    </location>
    <ligand>
        <name>ATP</name>
        <dbReference type="ChEBI" id="CHEBI:30616"/>
    </ligand>
</feature>
<dbReference type="SUPFAM" id="SSF103657">
    <property type="entry name" value="BAR/IMD domain-like"/>
    <property type="match status" value="1"/>
</dbReference>
<dbReference type="EMBL" id="MVBO01000050">
    <property type="protein sequence ID" value="OZJ04193.1"/>
    <property type="molecule type" value="Genomic_DNA"/>
</dbReference>
<dbReference type="SUPFAM" id="SSF50729">
    <property type="entry name" value="PH domain-like"/>
    <property type="match status" value="1"/>
</dbReference>
<dbReference type="InterPro" id="IPR036850">
    <property type="entry name" value="NDK-like_dom_sf"/>
</dbReference>
<evidence type="ECO:0000256" key="9">
    <source>
        <dbReference type="ARBA" id="ARBA00022777"/>
    </source>
</evidence>
<dbReference type="InterPro" id="IPR004148">
    <property type="entry name" value="BAR_dom"/>
</dbReference>
<dbReference type="InterPro" id="IPR001564">
    <property type="entry name" value="Nucleoside_diP_kinase"/>
</dbReference>
<evidence type="ECO:0000256" key="2">
    <source>
        <dbReference type="ARBA" id="ARBA00008142"/>
    </source>
</evidence>
<keyword evidence="18" id="KW-1185">Reference proteome</keyword>
<evidence type="ECO:0000256" key="11">
    <source>
        <dbReference type="PROSITE-ProRule" id="PRU00023"/>
    </source>
</evidence>
<dbReference type="GO" id="GO:0004550">
    <property type="term" value="F:nucleoside diphosphate kinase activity"/>
    <property type="evidence" value="ECO:0007669"/>
    <property type="project" value="UniProtKB-EC"/>
</dbReference>
<dbReference type="GO" id="GO:0005096">
    <property type="term" value="F:GTPase activator activity"/>
    <property type="evidence" value="ECO:0007669"/>
    <property type="project" value="UniProtKB-KW"/>
</dbReference>
<dbReference type="FunFam" id="1.10.220.150:FF:000009">
    <property type="entry name" value="stromal membrane-associated protein 1 isoform X1"/>
    <property type="match status" value="1"/>
</dbReference>
<dbReference type="CDD" id="cd04413">
    <property type="entry name" value="NDPk_I"/>
    <property type="match status" value="1"/>
</dbReference>
<dbReference type="PROSITE" id="PS50297">
    <property type="entry name" value="ANK_REP_REGION"/>
    <property type="match status" value="1"/>
</dbReference>
<evidence type="ECO:0000256" key="12">
    <source>
        <dbReference type="PROSITE-ProRule" id="PRU00288"/>
    </source>
</evidence>
<dbReference type="PROSITE" id="PS50003">
    <property type="entry name" value="PH_DOMAIN"/>
    <property type="match status" value="1"/>
</dbReference>
<dbReference type="SUPFAM" id="SSF54919">
    <property type="entry name" value="Nucleoside diphosphate kinase, NDK"/>
    <property type="match status" value="1"/>
</dbReference>
<dbReference type="SMART" id="SM00233">
    <property type="entry name" value="PH"/>
    <property type="match status" value="1"/>
</dbReference>
<feature type="domain" description="PH" evidence="15">
    <location>
        <begin position="279"/>
        <end position="380"/>
    </location>
</feature>
<dbReference type="SMART" id="SM00105">
    <property type="entry name" value="ArfGap"/>
    <property type="match status" value="1"/>
</dbReference>
<keyword evidence="8 12" id="KW-0863">Zinc-finger</keyword>
<sequence>MPSLLDLRLCQEDAPAFRKQLGENEESIAALETTMKALIKLAKAGVELANELSAKQSQLAAELTNFSNQDGDPIVVTALQKFSKSIADVERSRNMLQSHIRDMFIEPMEKFVREEIGPVKDMRKRFEKASDEVDGALNRYMAKKTKDTNIEEAAAELAIARKDLHARSLEYSIKMNDLQARKKFEFMEFILAYMYTDSAFYHQSYEFLRELDPYMRDLTGLLQDSRQRHDEDTQDNILFQNACANRKLSSYNPLSTADESTEAVEDIANATNQLSSPKSSQKSGYLYKRNSGRVMQTWTKRFFSVEGENLVCAPARLSKFSREEEPESSINLRVCTIKAAPNADRRNCFEVISPMKVFTLQAENEKSMMDWIQQLKSANQAALNFPKAHGSEHEDGHHTQQNATNTASNSELLKQVIKMQGNECCADCNSPDPQWASINLGITLCIECSGIHRSLGVHVSKVRSLTLDRWEIETIEIMLQLGNIRANDVFLTSSSQSQFQPITSESTRSEKAAYITEKYVTKSFVTLPDEAESMAVALWSAVEETNLVEILRQLALGANINFRNEDEGGCTPLHLAIKRSDDICTEFLLQWFCDPNITDDNGWTALHHAVQLNNSRLVLTLLKRHAKADFQDKDGKTPLDIAVELQHVQSVTILRLFAFDRSQNGSPGANSDFGFREAMSSFAIQNATFRNSHPASQSNVDLRASVPKPILLDDQNANLLRRSDPKDRICLLGLLFVSSVSFFTSLNMERTYIMVKPDGVERGLVGEIIKRFENRGYQLLALQLLTPTKEHLEQHYADLKAKPFFPGLIQYMLSGPVVGMVWAGKDAVKTGRKMLGETNPLASAPGTIRGDYCIEVGRNICHGSDSVESAEKEIALWFPQGVADYQRNKSLTQLIYEN</sequence>
<dbReference type="PROSITE" id="PS00469">
    <property type="entry name" value="NDPK"/>
    <property type="match status" value="1"/>
</dbReference>
<dbReference type="SMART" id="SM00248">
    <property type="entry name" value="ANK"/>
    <property type="match status" value="3"/>
</dbReference>
<dbReference type="PANTHER" id="PTHR23180">
    <property type="entry name" value="CENTAURIN/ARF"/>
    <property type="match status" value="1"/>
</dbReference>
<dbReference type="PROSITE" id="PS51374">
    <property type="entry name" value="NDPK_LIKE"/>
    <property type="match status" value="1"/>
</dbReference>
<evidence type="ECO:0000259" key="15">
    <source>
        <dbReference type="PROSITE" id="PS50003"/>
    </source>
</evidence>
<keyword evidence="6" id="KW-0808">Transferase</keyword>
<evidence type="ECO:0000256" key="4">
    <source>
        <dbReference type="ARBA" id="ARBA00017632"/>
    </source>
</evidence>
<dbReference type="InterPro" id="IPR038508">
    <property type="entry name" value="ArfGAP_dom_sf"/>
</dbReference>
<dbReference type="InterPro" id="IPR002110">
    <property type="entry name" value="Ankyrin_rpt"/>
</dbReference>
<evidence type="ECO:0000313" key="18">
    <source>
        <dbReference type="Proteomes" id="UP000242875"/>
    </source>
</evidence>
<protein>
    <recommendedName>
        <fullName evidence="4">Nucleoside diphosphate kinase</fullName>
        <ecNumber evidence="3">2.7.4.6</ecNumber>
    </recommendedName>
</protein>
<feature type="binding site" evidence="13">
    <location>
        <position position="756"/>
    </location>
    <ligand>
        <name>ATP</name>
        <dbReference type="ChEBI" id="CHEBI:30616"/>
    </ligand>
</feature>
<dbReference type="PROSITE" id="PS50088">
    <property type="entry name" value="ANK_REPEAT"/>
    <property type="match status" value="2"/>
</dbReference>
<dbReference type="InterPro" id="IPR027267">
    <property type="entry name" value="AH/BAR_dom_sf"/>
</dbReference>
<dbReference type="Pfam" id="PF12796">
    <property type="entry name" value="Ank_2"/>
    <property type="match status" value="1"/>
</dbReference>
<dbReference type="Gene3D" id="1.10.220.150">
    <property type="entry name" value="Arf GTPase activating protein"/>
    <property type="match status" value="1"/>
</dbReference>
<keyword evidence="10" id="KW-0862">Zinc</keyword>
<dbReference type="NCBIfam" id="NF001908">
    <property type="entry name" value="PRK00668.1"/>
    <property type="match status" value="1"/>
</dbReference>
<dbReference type="Pfam" id="PF00334">
    <property type="entry name" value="NDK"/>
    <property type="match status" value="1"/>
</dbReference>
<dbReference type="Gene3D" id="2.30.29.30">
    <property type="entry name" value="Pleckstrin-homology domain (PH domain)/Phosphotyrosine-binding domain (PTB)"/>
    <property type="match status" value="1"/>
</dbReference>
<dbReference type="Pfam" id="PF16746">
    <property type="entry name" value="BAR_3"/>
    <property type="match status" value="1"/>
</dbReference>
<evidence type="ECO:0000256" key="5">
    <source>
        <dbReference type="ARBA" id="ARBA00022468"/>
    </source>
</evidence>
<evidence type="ECO:0000256" key="10">
    <source>
        <dbReference type="ARBA" id="ARBA00022833"/>
    </source>
</evidence>
<evidence type="ECO:0000256" key="3">
    <source>
        <dbReference type="ARBA" id="ARBA00012966"/>
    </source>
</evidence>
<dbReference type="GO" id="GO:0008270">
    <property type="term" value="F:zinc ion binding"/>
    <property type="evidence" value="ECO:0007669"/>
    <property type="project" value="UniProtKB-KW"/>
</dbReference>
<dbReference type="InterPro" id="IPR001164">
    <property type="entry name" value="ArfGAP_dom"/>
</dbReference>
<dbReference type="GO" id="GO:0006183">
    <property type="term" value="P:GTP biosynthetic process"/>
    <property type="evidence" value="ECO:0007669"/>
    <property type="project" value="InterPro"/>
</dbReference>
<dbReference type="Proteomes" id="UP000242875">
    <property type="component" value="Unassembled WGS sequence"/>
</dbReference>
<evidence type="ECO:0000256" key="13">
    <source>
        <dbReference type="PROSITE-ProRule" id="PRU00706"/>
    </source>
</evidence>
<dbReference type="FunFam" id="3.30.70.141:FF:000002">
    <property type="entry name" value="Nucleoside diphosphate kinase"/>
    <property type="match status" value="1"/>
</dbReference>
<comment type="similarity">
    <text evidence="2 13 14">Belongs to the NDK family.</text>
</comment>
<dbReference type="PRINTS" id="PR01243">
    <property type="entry name" value="NUCDPKINASE"/>
</dbReference>
<dbReference type="Gene3D" id="3.30.70.141">
    <property type="entry name" value="Nucleoside diphosphate kinase-like domain"/>
    <property type="match status" value="1"/>
</dbReference>
<feature type="binding site" evidence="13">
    <location>
        <position position="832"/>
    </location>
    <ligand>
        <name>ATP</name>
        <dbReference type="ChEBI" id="CHEBI:30616"/>
    </ligand>
</feature>
<dbReference type="SUPFAM" id="SSF48403">
    <property type="entry name" value="Ankyrin repeat"/>
    <property type="match status" value="1"/>
</dbReference>
<evidence type="ECO:0000313" key="17">
    <source>
        <dbReference type="EMBL" id="OZJ04193.1"/>
    </source>
</evidence>
<dbReference type="InterPro" id="IPR037278">
    <property type="entry name" value="ARFGAP/RecO"/>
</dbReference>
<dbReference type="Pfam" id="PF01412">
    <property type="entry name" value="ArfGap"/>
    <property type="match status" value="1"/>
</dbReference>
<evidence type="ECO:0000256" key="7">
    <source>
        <dbReference type="ARBA" id="ARBA00022723"/>
    </source>
</evidence>
<dbReference type="InterPro" id="IPR034907">
    <property type="entry name" value="NDK-like_dom"/>
</dbReference>
<feature type="active site" description="Pros-phosphohistidine intermediate" evidence="13">
    <location>
        <position position="862"/>
    </location>
</feature>
<feature type="binding site" evidence="13">
    <location>
        <position position="804"/>
    </location>
    <ligand>
        <name>ATP</name>
        <dbReference type="ChEBI" id="CHEBI:30616"/>
    </ligand>
</feature>
<dbReference type="EC" id="2.7.4.6" evidence="3"/>
<dbReference type="HAMAP" id="MF_00451">
    <property type="entry name" value="NDP_kinase"/>
    <property type="match status" value="1"/>
</dbReference>
<dbReference type="Gene3D" id="1.20.1270.60">
    <property type="entry name" value="Arfaptin homology (AH) domain/BAR domain"/>
    <property type="match status" value="1"/>
</dbReference>
<evidence type="ECO:0000256" key="1">
    <source>
        <dbReference type="ARBA" id="ARBA00001946"/>
    </source>
</evidence>
<feature type="repeat" description="ANK" evidence="11">
    <location>
        <begin position="601"/>
        <end position="633"/>
    </location>
</feature>
<evidence type="ECO:0000259" key="16">
    <source>
        <dbReference type="PROSITE" id="PS50115"/>
    </source>
</evidence>
<dbReference type="OrthoDB" id="10266696at2759"/>
<evidence type="ECO:0000256" key="8">
    <source>
        <dbReference type="ARBA" id="ARBA00022771"/>
    </source>
</evidence>
<dbReference type="InterPro" id="IPR001849">
    <property type="entry name" value="PH_domain"/>
</dbReference>
<dbReference type="InterPro" id="IPR023005">
    <property type="entry name" value="Nucleoside_diP_kinase_AS"/>
</dbReference>
<dbReference type="GO" id="GO:0006241">
    <property type="term" value="P:CTP biosynthetic process"/>
    <property type="evidence" value="ECO:0007669"/>
    <property type="project" value="InterPro"/>
</dbReference>
<comment type="caution">
    <text evidence="17">The sequence shown here is derived from an EMBL/GenBank/DDBJ whole genome shotgun (WGS) entry which is preliminary data.</text>
</comment>
<accession>A0A261Y0S2</accession>
<dbReference type="SMART" id="SM00562">
    <property type="entry name" value="NDK"/>
    <property type="match status" value="1"/>
</dbReference>
<keyword evidence="5" id="KW-0343">GTPase activation</keyword>
<feature type="binding site" evidence="13">
    <location>
        <position position="859"/>
    </location>
    <ligand>
        <name>ATP</name>
        <dbReference type="ChEBI" id="CHEBI:30616"/>
    </ligand>
</feature>
<feature type="repeat" description="ANK" evidence="11">
    <location>
        <begin position="568"/>
        <end position="600"/>
    </location>
</feature>
<dbReference type="Pfam" id="PF00169">
    <property type="entry name" value="PH"/>
    <property type="match status" value="1"/>
</dbReference>
<keyword evidence="9" id="KW-0418">Kinase</keyword>